<dbReference type="InterPro" id="IPR038081">
    <property type="entry name" value="CalX-like_sf"/>
</dbReference>
<proteinExistence type="predicted"/>
<feature type="signal peptide" evidence="4">
    <location>
        <begin position="1"/>
        <end position="27"/>
    </location>
</feature>
<evidence type="ECO:0000313" key="6">
    <source>
        <dbReference type="EMBL" id="UXI70515.1"/>
    </source>
</evidence>
<dbReference type="PANTHER" id="PTHR42834">
    <property type="entry name" value="ENDONUCLEASE/EXONUCLEASE/PHOSPHATASE FAMILY PROTEIN (AFU_ORTHOLOGUE AFUA_3G09210)"/>
    <property type="match status" value="1"/>
</dbReference>
<dbReference type="PANTHER" id="PTHR42834:SF1">
    <property type="entry name" value="ENDONUCLEASE_EXONUCLEASE_PHOSPHATASE FAMILY PROTEIN (AFU_ORTHOLOGUE AFUA_3G09210)"/>
    <property type="match status" value="1"/>
</dbReference>
<name>A0ABY6BKX2_9GAMM</name>
<dbReference type="RefSeq" id="WP_261697463.1">
    <property type="nucleotide sequence ID" value="NZ_CP104694.1"/>
</dbReference>
<dbReference type="Gene3D" id="2.60.40.2030">
    <property type="match status" value="1"/>
</dbReference>
<gene>
    <name evidence="6" type="ORF">N4264_13015</name>
</gene>
<organism evidence="6 7">
    <name type="scientific">Tahibacter amnicola</name>
    <dbReference type="NCBI Taxonomy" id="2976241"/>
    <lineage>
        <taxon>Bacteria</taxon>
        <taxon>Pseudomonadati</taxon>
        <taxon>Pseudomonadota</taxon>
        <taxon>Gammaproteobacteria</taxon>
        <taxon>Lysobacterales</taxon>
        <taxon>Rhodanobacteraceae</taxon>
        <taxon>Tahibacter</taxon>
    </lineage>
</organism>
<keyword evidence="7" id="KW-1185">Reference proteome</keyword>
<keyword evidence="3" id="KW-0106">Calcium</keyword>
<sequence>MPNALFARTSRLVLLAALFLLPSLLQAQCISLTTIGSAYSQNFDTLVNTAGSTTNNLTIPGWFLTESGGGARDNEQYAVDTGASNTGDTYSYGAAGATERALGALRSGTLIALYGACFTNNTGATLASLDLNYFGEQWRLGTAARTDQINFEYSTNATDLVTGSWTGVAALNFVSPDTATVGAKNGNAAGNRTQKIATIPALSIANGATFWIRWTDTDASSADDGLGIDDFSLTPQATGGLPTINIDDVSLAEGDAGTSTFLFTVSLTAPAGAGGVSFQWATAENTATLADNDFVAVTATPVTIAAGNSSAILPVTVNSDLTPEANETFFVNLSTITGANAGDVQGQGTITNDDVTVTPIHDVQGPGASSPVVGSSVTVRGIVTGVKSNGFFLQEEDAEVDADPATSEGIFVFTSSAPPQRQRLPLRYRSPEQWRNSSLLRIRSSRRLPS</sequence>
<reference evidence="6" key="1">
    <citation type="submission" date="2022-09" db="EMBL/GenBank/DDBJ databases">
        <title>Tahibacter sp. nov., isolated from a fresh water.</title>
        <authorList>
            <person name="Baek J.H."/>
            <person name="Lee J.K."/>
            <person name="Kim J.M."/>
            <person name="Jeon C.O."/>
        </authorList>
    </citation>
    <scope>NUCLEOTIDE SEQUENCE</scope>
    <source>
        <strain evidence="6">W38</strain>
    </source>
</reference>
<evidence type="ECO:0000256" key="1">
    <source>
        <dbReference type="ARBA" id="ARBA00022729"/>
    </source>
</evidence>
<dbReference type="Pfam" id="PF03160">
    <property type="entry name" value="Calx-beta"/>
    <property type="match status" value="1"/>
</dbReference>
<evidence type="ECO:0000256" key="2">
    <source>
        <dbReference type="ARBA" id="ARBA00022737"/>
    </source>
</evidence>
<dbReference type="EMBL" id="CP104694">
    <property type="protein sequence ID" value="UXI70515.1"/>
    <property type="molecule type" value="Genomic_DNA"/>
</dbReference>
<dbReference type="InterPro" id="IPR003644">
    <property type="entry name" value="Calx_beta"/>
</dbReference>
<feature type="domain" description="Calx-beta" evidence="5">
    <location>
        <begin position="261"/>
        <end position="340"/>
    </location>
</feature>
<evidence type="ECO:0000313" key="7">
    <source>
        <dbReference type="Proteomes" id="UP001064632"/>
    </source>
</evidence>
<protein>
    <recommendedName>
        <fullName evidence="5">Calx-beta domain-containing protein</fullName>
    </recommendedName>
</protein>
<dbReference type="Proteomes" id="UP001064632">
    <property type="component" value="Chromosome"/>
</dbReference>
<evidence type="ECO:0000256" key="3">
    <source>
        <dbReference type="ARBA" id="ARBA00022837"/>
    </source>
</evidence>
<keyword evidence="1 4" id="KW-0732">Signal</keyword>
<dbReference type="CDD" id="cd04486">
    <property type="entry name" value="YhcR_OBF_like"/>
    <property type="match status" value="1"/>
</dbReference>
<keyword evidence="2" id="KW-0677">Repeat</keyword>
<evidence type="ECO:0000256" key="4">
    <source>
        <dbReference type="SAM" id="SignalP"/>
    </source>
</evidence>
<evidence type="ECO:0000259" key="5">
    <source>
        <dbReference type="Pfam" id="PF03160"/>
    </source>
</evidence>
<accession>A0ABY6BKX2</accession>
<dbReference type="SUPFAM" id="SSF141072">
    <property type="entry name" value="CalX-like"/>
    <property type="match status" value="1"/>
</dbReference>
<feature type="chain" id="PRO_5045622311" description="Calx-beta domain-containing protein" evidence="4">
    <location>
        <begin position="28"/>
        <end position="450"/>
    </location>
</feature>